<keyword evidence="1" id="KW-0732">Signal</keyword>
<evidence type="ECO:0000256" key="1">
    <source>
        <dbReference type="SAM" id="SignalP"/>
    </source>
</evidence>
<dbReference type="Proteomes" id="UP000608071">
    <property type="component" value="Unassembled WGS sequence"/>
</dbReference>
<feature type="chain" id="PRO_5046816152" description="Copper amine oxidase-like N-terminal domain-containing protein" evidence="1">
    <location>
        <begin position="24"/>
        <end position="87"/>
    </location>
</feature>
<protein>
    <recommendedName>
        <fullName evidence="2">Copper amine oxidase-like N-terminal domain-containing protein</fullName>
    </recommendedName>
</protein>
<dbReference type="InterPro" id="IPR012854">
    <property type="entry name" value="Cu_amine_oxidase-like_N"/>
</dbReference>
<name>A0ABR8T674_9BACL</name>
<keyword evidence="4" id="KW-1185">Reference proteome</keyword>
<reference evidence="3 4" key="1">
    <citation type="submission" date="2020-08" db="EMBL/GenBank/DDBJ databases">
        <title>A Genomic Blueprint of the Chicken Gut Microbiome.</title>
        <authorList>
            <person name="Gilroy R."/>
            <person name="Ravi A."/>
            <person name="Getino M."/>
            <person name="Pursley I."/>
            <person name="Horton D.L."/>
            <person name="Alikhan N.-F."/>
            <person name="Baker D."/>
            <person name="Gharbi K."/>
            <person name="Hall N."/>
            <person name="Watson M."/>
            <person name="Adriaenssens E.M."/>
            <person name="Foster-Nyarko E."/>
            <person name="Jarju S."/>
            <person name="Secka A."/>
            <person name="Antonio M."/>
            <person name="Oren A."/>
            <person name="Chaudhuri R."/>
            <person name="La Ragione R.M."/>
            <person name="Hildebrand F."/>
            <person name="Pallen M.J."/>
        </authorList>
    </citation>
    <scope>NUCLEOTIDE SEQUENCE [LARGE SCALE GENOMIC DNA]</scope>
    <source>
        <strain evidence="3 4">Sa2BVA9</strain>
    </source>
</reference>
<comment type="caution">
    <text evidence="3">The sequence shown here is derived from an EMBL/GenBank/DDBJ whole genome shotgun (WGS) entry which is preliminary data.</text>
</comment>
<sequence length="87" mass="9229">MKLKKATILLSVFLLFGSSVAFAANTQTVKATISNLKYTLNGKNWAAKTTAKPVVINGTTYLPIGVVKEATKTNITVDSKTGKINIG</sequence>
<evidence type="ECO:0000313" key="3">
    <source>
        <dbReference type="EMBL" id="MBD7971276.1"/>
    </source>
</evidence>
<accession>A0ABR8T674</accession>
<dbReference type="SUPFAM" id="SSF55383">
    <property type="entry name" value="Copper amine oxidase, domain N"/>
    <property type="match status" value="1"/>
</dbReference>
<evidence type="ECO:0000313" key="4">
    <source>
        <dbReference type="Proteomes" id="UP000608071"/>
    </source>
</evidence>
<dbReference type="InterPro" id="IPR036582">
    <property type="entry name" value="Mao_N_sf"/>
</dbReference>
<feature type="signal peptide" evidence="1">
    <location>
        <begin position="1"/>
        <end position="23"/>
    </location>
</feature>
<gene>
    <name evidence="3" type="ORF">H9647_24740</name>
</gene>
<evidence type="ECO:0000259" key="2">
    <source>
        <dbReference type="Pfam" id="PF07833"/>
    </source>
</evidence>
<feature type="domain" description="Copper amine oxidase-like N-terminal" evidence="2">
    <location>
        <begin position="19"/>
        <end position="86"/>
    </location>
</feature>
<dbReference type="Gene3D" id="3.30.457.10">
    <property type="entry name" value="Copper amine oxidase-like, N-terminal domain"/>
    <property type="match status" value="1"/>
</dbReference>
<proteinExistence type="predicted"/>
<organism evidence="3 4">
    <name type="scientific">Paenibacillus gallinarum</name>
    <dbReference type="NCBI Taxonomy" id="2762232"/>
    <lineage>
        <taxon>Bacteria</taxon>
        <taxon>Bacillati</taxon>
        <taxon>Bacillota</taxon>
        <taxon>Bacilli</taxon>
        <taxon>Bacillales</taxon>
        <taxon>Paenibacillaceae</taxon>
        <taxon>Paenibacillus</taxon>
    </lineage>
</organism>
<dbReference type="EMBL" id="JACSQL010000026">
    <property type="protein sequence ID" value="MBD7971276.1"/>
    <property type="molecule type" value="Genomic_DNA"/>
</dbReference>
<dbReference type="Pfam" id="PF07833">
    <property type="entry name" value="Cu_amine_oxidN1"/>
    <property type="match status" value="1"/>
</dbReference>